<gene>
    <name evidence="3" type="ORF">J3U88_32390</name>
</gene>
<protein>
    <recommendedName>
        <fullName evidence="2">KAP NTPase domain-containing protein</fullName>
    </recommendedName>
</protein>
<dbReference type="PANTHER" id="PTHR22674">
    <property type="entry name" value="NTPASE, KAP FAMILY P-LOOP DOMAIN-CONTAINING 1"/>
    <property type="match status" value="1"/>
</dbReference>
<evidence type="ECO:0000313" key="4">
    <source>
        <dbReference type="Proteomes" id="UP000664417"/>
    </source>
</evidence>
<dbReference type="Proteomes" id="UP000664417">
    <property type="component" value="Unassembled WGS sequence"/>
</dbReference>
<keyword evidence="4" id="KW-1185">Reference proteome</keyword>
<accession>A0A8J7QFL8</accession>
<proteinExistence type="predicted"/>
<sequence>MMAPNKPLGPSTAFVNEGYYEGEPNLSWASEEFGFKVYADQLAEGLRDNKGPFTLGVYGRWGSGKTTFCQTLLKSIEERKGKAGKKPITIEFNAWQCDKGEKPVLLLLDIIAEELSEHDTGKNLATAFRSLIYGLKFNLEAGVPFFGKVKADMDLSRAIEREAALHQEYMKKTQFTRKFSELKELMKKSPIQIMIFVDDLDRCDPKTAIATLEEIKLLLNLPNTLFIFALNRRIFEEYLVKHYHDDFGVENFSVDRYIAKLIQYGIYVPKPKHALGKFIEAHLRGDTSEGEETPAENKLSIDKVAYQQIKEIIGKTAAGNPRTALASINTAIHLDKVLQGDPNKEIDVAKMKRILLLDGLYRFSPAFFTELVQFPSTRHYVFFCHKKKAHLSRLLHYFTIHGKQEDYIKFISFFFETQKINSSSRLEEVDAIFDRSFETRFRLNWYPVSVDAGIMFNFDKLHTNDIRLFYASTVEGYLETLENLDAADGTTVTTHLKEFVDKTLNVPQITDAPGEVLIILRDIRLYATGASSRSHQAKSSDGPFFTVQDGIWKEVVKIGATICDGMADLLPPGPAALQYLQVKFNFSWVQEESKHDSKEGLIDLVTYHLNNYVSFYSVSEWHDSIHFYAYLNVLKTGAYETRKRLKTAPVQKASTQDEKPILGFRLTLERQTHASKSRLSTRTQDLISQINSHILRIEKHKPEYVMPKHNITLGIDPPEQKKKTTPKTKNYRKHLPRSINNIYKRKR</sequence>
<evidence type="ECO:0000313" key="3">
    <source>
        <dbReference type="EMBL" id="MBO1323209.1"/>
    </source>
</evidence>
<name>A0A8J7QFL8_9BACT</name>
<feature type="region of interest" description="Disordered" evidence="1">
    <location>
        <begin position="710"/>
        <end position="729"/>
    </location>
</feature>
<dbReference type="InterPro" id="IPR052754">
    <property type="entry name" value="NTPase_KAP_P-loop"/>
</dbReference>
<dbReference type="AlphaFoldDB" id="A0A8J7QFL8"/>
<evidence type="ECO:0000256" key="1">
    <source>
        <dbReference type="SAM" id="MobiDB-lite"/>
    </source>
</evidence>
<comment type="caution">
    <text evidence="3">The sequence shown here is derived from an EMBL/GenBank/DDBJ whole genome shotgun (WGS) entry which is preliminary data.</text>
</comment>
<dbReference type="InterPro" id="IPR027417">
    <property type="entry name" value="P-loop_NTPase"/>
</dbReference>
<feature type="domain" description="KAP NTPase" evidence="2">
    <location>
        <begin position="35"/>
        <end position="330"/>
    </location>
</feature>
<evidence type="ECO:0000259" key="2">
    <source>
        <dbReference type="Pfam" id="PF07693"/>
    </source>
</evidence>
<dbReference type="Pfam" id="PF07693">
    <property type="entry name" value="KAP_NTPase"/>
    <property type="match status" value="1"/>
</dbReference>
<reference evidence="3" key="1">
    <citation type="submission" date="2021-03" db="EMBL/GenBank/DDBJ databases">
        <authorList>
            <person name="Wang G."/>
        </authorList>
    </citation>
    <scope>NUCLEOTIDE SEQUENCE</scope>
    <source>
        <strain evidence="3">KCTC 12899</strain>
    </source>
</reference>
<organism evidence="3 4">
    <name type="scientific">Acanthopleuribacter pedis</name>
    <dbReference type="NCBI Taxonomy" id="442870"/>
    <lineage>
        <taxon>Bacteria</taxon>
        <taxon>Pseudomonadati</taxon>
        <taxon>Acidobacteriota</taxon>
        <taxon>Holophagae</taxon>
        <taxon>Acanthopleuribacterales</taxon>
        <taxon>Acanthopleuribacteraceae</taxon>
        <taxon>Acanthopleuribacter</taxon>
    </lineage>
</organism>
<dbReference type="Gene3D" id="3.40.50.300">
    <property type="entry name" value="P-loop containing nucleotide triphosphate hydrolases"/>
    <property type="match status" value="1"/>
</dbReference>
<dbReference type="SUPFAM" id="SSF52540">
    <property type="entry name" value="P-loop containing nucleoside triphosphate hydrolases"/>
    <property type="match status" value="1"/>
</dbReference>
<dbReference type="RefSeq" id="WP_207863230.1">
    <property type="nucleotide sequence ID" value="NZ_JAFREP010000053.1"/>
</dbReference>
<dbReference type="PANTHER" id="PTHR22674:SF6">
    <property type="entry name" value="NTPASE KAP FAMILY P-LOOP DOMAIN-CONTAINING PROTEIN 1"/>
    <property type="match status" value="1"/>
</dbReference>
<dbReference type="InterPro" id="IPR011646">
    <property type="entry name" value="KAP_P-loop"/>
</dbReference>
<dbReference type="EMBL" id="JAFREP010000053">
    <property type="protein sequence ID" value="MBO1323209.1"/>
    <property type="molecule type" value="Genomic_DNA"/>
</dbReference>